<dbReference type="KEGG" id="blac:94347861"/>
<organism evidence="2 3">
    <name type="scientific">Bremia lactucae</name>
    <name type="common">Lettuce downy mildew</name>
    <dbReference type="NCBI Taxonomy" id="4779"/>
    <lineage>
        <taxon>Eukaryota</taxon>
        <taxon>Sar</taxon>
        <taxon>Stramenopiles</taxon>
        <taxon>Oomycota</taxon>
        <taxon>Peronosporomycetes</taxon>
        <taxon>Peronosporales</taxon>
        <taxon>Peronosporaceae</taxon>
        <taxon>Bremia</taxon>
    </lineage>
</organism>
<dbReference type="Proteomes" id="UP000294530">
    <property type="component" value="Unassembled WGS sequence"/>
</dbReference>
<evidence type="ECO:0000256" key="1">
    <source>
        <dbReference type="SAM" id="MobiDB-lite"/>
    </source>
</evidence>
<sequence>MRSFNSGGICSLNSNPSHLFERSQNSLRQRSFGRARGITGSPLKRPRNHDSESDEDNQRYPGRRTERRSVFDGFKRMRVSSPSESPRTDVDSAMTDEEAATPRTTWRANKAIVPAAPQAGKKRPLFYNASASDKLPWKTMRQAEYMGFESSIEIPSGASCRTMVVFDPYRSITLKPTPRVDLVDDEKASASEAGSTECDDEPFLRFEELPEDNDEPVDMDID</sequence>
<feature type="compositionally biased region" description="Acidic residues" evidence="1">
    <location>
        <begin position="209"/>
        <end position="222"/>
    </location>
</feature>
<keyword evidence="3" id="KW-1185">Reference proteome</keyword>
<dbReference type="OrthoDB" id="104052at2759"/>
<proteinExistence type="predicted"/>
<accession>A0A976FJY9</accession>
<protein>
    <submittedName>
        <fullName evidence="2">Uncharacterized protein</fullName>
    </submittedName>
</protein>
<feature type="region of interest" description="Disordered" evidence="1">
    <location>
        <begin position="183"/>
        <end position="222"/>
    </location>
</feature>
<dbReference type="GeneID" id="94347861"/>
<comment type="caution">
    <text evidence="2">The sequence shown here is derived from an EMBL/GenBank/DDBJ whole genome shotgun (WGS) entry which is preliminary data.</text>
</comment>
<dbReference type="RefSeq" id="XP_067817686.1">
    <property type="nucleotide sequence ID" value="XM_067962190.1"/>
</dbReference>
<name>A0A976FJY9_BRELC</name>
<feature type="compositionally biased region" description="Polar residues" evidence="1">
    <location>
        <begin position="1"/>
        <end position="29"/>
    </location>
</feature>
<dbReference type="EMBL" id="SHOA02000003">
    <property type="protein sequence ID" value="TDH68187.1"/>
    <property type="molecule type" value="Genomic_DNA"/>
</dbReference>
<reference evidence="2 3" key="1">
    <citation type="journal article" date="2021" name="Genome Biol.">
        <title>AFLAP: assembly-free linkage analysis pipeline using k-mers from genome sequencing data.</title>
        <authorList>
            <person name="Fletcher K."/>
            <person name="Zhang L."/>
            <person name="Gil J."/>
            <person name="Han R."/>
            <person name="Cavanaugh K."/>
            <person name="Michelmore R."/>
        </authorList>
    </citation>
    <scope>NUCLEOTIDE SEQUENCE [LARGE SCALE GENOMIC DNA]</scope>
    <source>
        <strain evidence="2 3">SF5</strain>
    </source>
</reference>
<evidence type="ECO:0000313" key="2">
    <source>
        <dbReference type="EMBL" id="TDH68187.1"/>
    </source>
</evidence>
<feature type="compositionally biased region" description="Basic and acidic residues" evidence="1">
    <location>
        <begin position="63"/>
        <end position="75"/>
    </location>
</feature>
<feature type="region of interest" description="Disordered" evidence="1">
    <location>
        <begin position="1"/>
        <end position="115"/>
    </location>
</feature>
<dbReference type="AlphaFoldDB" id="A0A976FJY9"/>
<evidence type="ECO:0000313" key="3">
    <source>
        <dbReference type="Proteomes" id="UP000294530"/>
    </source>
</evidence>
<gene>
    <name evidence="2" type="ORF">CCR75_004100</name>
</gene>